<keyword evidence="1" id="KW-0812">Transmembrane</keyword>
<keyword evidence="1" id="KW-0472">Membrane</keyword>
<keyword evidence="1" id="KW-1133">Transmembrane helix</keyword>
<evidence type="ECO:0000313" key="2">
    <source>
        <dbReference type="EMBL" id="RGP90648.1"/>
    </source>
</evidence>
<dbReference type="EMBL" id="MCBA01000034">
    <property type="protein sequence ID" value="RGP90648.1"/>
    <property type="molecule type" value="Genomic_DNA"/>
</dbReference>
<evidence type="ECO:0000256" key="1">
    <source>
        <dbReference type="SAM" id="Phobius"/>
    </source>
</evidence>
<protein>
    <recommendedName>
        <fullName evidence="4">Amino acid permease</fullName>
    </recommendedName>
</protein>
<evidence type="ECO:0000313" key="3">
    <source>
        <dbReference type="Proteomes" id="UP000266701"/>
    </source>
</evidence>
<organism evidence="2 3">
    <name type="scientific">Vibrio cholerae</name>
    <dbReference type="NCBI Taxonomy" id="666"/>
    <lineage>
        <taxon>Bacteria</taxon>
        <taxon>Pseudomonadati</taxon>
        <taxon>Pseudomonadota</taxon>
        <taxon>Gammaproteobacteria</taxon>
        <taxon>Vibrionales</taxon>
        <taxon>Vibrionaceae</taxon>
        <taxon>Vibrio</taxon>
    </lineage>
</organism>
<feature type="transmembrane region" description="Helical" evidence="1">
    <location>
        <begin position="15"/>
        <end position="34"/>
    </location>
</feature>
<dbReference type="Proteomes" id="UP000266701">
    <property type="component" value="Unassembled WGS sequence"/>
</dbReference>
<sequence>MHPMKEAKSLARNPLGIVALFISLIYGFASLLLSSAIDKLQALERWPLILFVVIFPFSVLYVFYKLVTNHHGKLYSPVVVN</sequence>
<dbReference type="AlphaFoldDB" id="A0A395U036"/>
<gene>
    <name evidence="2" type="ORF">BC353_19040</name>
</gene>
<feature type="transmembrane region" description="Helical" evidence="1">
    <location>
        <begin position="46"/>
        <end position="64"/>
    </location>
</feature>
<reference evidence="2 3" key="1">
    <citation type="journal article" date="2017" name="Emerg. Infect. Dis.">
        <title>Carbapenemase VCC-1-Producing Vibrio cholerae in Coastal Waters of Germany.</title>
        <authorList>
            <person name="Hammerl J.A."/>
            <person name="Jackel C."/>
            <person name="Bortolaia V."/>
            <person name="Schwartz K."/>
            <person name="Bier N."/>
            <person name="Hendriksen R.S."/>
            <person name="Guerra B."/>
            <person name="Strauch E."/>
        </authorList>
    </citation>
    <scope>NUCLEOTIDE SEQUENCE [LARGE SCALE GENOMIC DNA]</scope>
    <source>
        <strain evidence="2 3">VN-2825</strain>
    </source>
</reference>
<name>A0A395U036_VIBCL</name>
<comment type="caution">
    <text evidence="2">The sequence shown here is derived from an EMBL/GenBank/DDBJ whole genome shotgun (WGS) entry which is preliminary data.</text>
</comment>
<accession>A0A395U036</accession>
<proteinExistence type="predicted"/>
<evidence type="ECO:0008006" key="4">
    <source>
        <dbReference type="Google" id="ProtNLM"/>
    </source>
</evidence>